<gene>
    <name evidence="1" type="ORF">A9Q75_02590</name>
</gene>
<dbReference type="Proteomes" id="UP000243053">
    <property type="component" value="Unassembled WGS sequence"/>
</dbReference>
<organism evidence="1 2">
    <name type="scientific">Colwellia psychrerythraea</name>
    <name type="common">Vibrio psychroerythus</name>
    <dbReference type="NCBI Taxonomy" id="28229"/>
    <lineage>
        <taxon>Bacteria</taxon>
        <taxon>Pseudomonadati</taxon>
        <taxon>Pseudomonadota</taxon>
        <taxon>Gammaproteobacteria</taxon>
        <taxon>Alteromonadales</taxon>
        <taxon>Colwelliaceae</taxon>
        <taxon>Colwellia</taxon>
    </lineage>
</organism>
<dbReference type="EMBL" id="MAAF01000017">
    <property type="protein sequence ID" value="OUR84466.1"/>
    <property type="molecule type" value="Genomic_DNA"/>
</dbReference>
<reference evidence="2" key="1">
    <citation type="journal article" date="2017" name="Proc. Natl. Acad. Sci. U.S.A.">
        <title>Simulation of Deepwater Horizon oil plume reveals substrate specialization within a complex community of hydrocarbon degraders.</title>
        <authorList>
            <person name="Hu P."/>
            <person name="Dubinsky E.A."/>
            <person name="Probst A.J."/>
            <person name="Wang J."/>
            <person name="Sieber C.M.K."/>
            <person name="Tom L.M."/>
            <person name="Gardinali P."/>
            <person name="Banfield J.F."/>
            <person name="Atlas R.M."/>
            <person name="Andersen G.L."/>
        </authorList>
    </citation>
    <scope>NUCLEOTIDE SEQUENCE [LARGE SCALE GENOMIC DNA]</scope>
</reference>
<evidence type="ECO:0000313" key="2">
    <source>
        <dbReference type="Proteomes" id="UP000243053"/>
    </source>
</evidence>
<comment type="caution">
    <text evidence="1">The sequence shown here is derived from an EMBL/GenBank/DDBJ whole genome shotgun (WGS) entry which is preliminary data.</text>
</comment>
<accession>A0A1Y5ESN7</accession>
<dbReference type="AlphaFoldDB" id="A0A1Y5ESN7"/>
<evidence type="ECO:0000313" key="1">
    <source>
        <dbReference type="EMBL" id="OUR84466.1"/>
    </source>
</evidence>
<name>A0A1Y5ESN7_COLPS</name>
<feature type="non-terminal residue" evidence="1">
    <location>
        <position position="56"/>
    </location>
</feature>
<protein>
    <submittedName>
        <fullName evidence="1">IS110 family transposase</fullName>
    </submittedName>
</protein>
<sequence>MSTINIIGIDIGKSTFHLVGHDSSGREVCRKKFSRPKLIQFLSTIELTTIAMEACG</sequence>
<proteinExistence type="predicted"/>